<feature type="compositionally biased region" description="Acidic residues" evidence="1">
    <location>
        <begin position="93"/>
        <end position="103"/>
    </location>
</feature>
<feature type="compositionally biased region" description="Basic and acidic residues" evidence="1">
    <location>
        <begin position="257"/>
        <end position="268"/>
    </location>
</feature>
<feature type="region of interest" description="Disordered" evidence="1">
    <location>
        <begin position="1"/>
        <end position="274"/>
    </location>
</feature>
<feature type="compositionally biased region" description="Polar residues" evidence="1">
    <location>
        <begin position="145"/>
        <end position="161"/>
    </location>
</feature>
<sequence>MSNDRDSSPPHEAVRNRRPSVTSTAFSNLFQRSGSISQQANGNGGAAPIAISRDQNRRLSVTTIGLSGTGPAPATTPFATLRRGSISTNGSDSIDENAVEDDETSRTAPTTPFTRRMSFGAQAMRSMRTPGGTSPGSNGRPDLARSSSGGNARPSLSTSAPMSAGRRGSSQASFVLHTRTPSDMLSATRPDQGYNWSEQLRSRAESSVSGARPSFASTGNGSPPRGSNAFHDRAKSISDMPAPPQQAAAVKPKPPQRKPDAMQERILKGDFYMD</sequence>
<evidence type="ECO:0000256" key="1">
    <source>
        <dbReference type="SAM" id="MobiDB-lite"/>
    </source>
</evidence>
<dbReference type="EMBL" id="JAPCWZ010000003">
    <property type="protein sequence ID" value="KAK8873693.1"/>
    <property type="molecule type" value="Genomic_DNA"/>
</dbReference>
<feature type="compositionally biased region" description="Polar residues" evidence="1">
    <location>
        <begin position="19"/>
        <end position="37"/>
    </location>
</feature>
<reference evidence="2 3" key="1">
    <citation type="journal article" date="2024" name="IMA Fungus">
        <title>Apiospora arundinis, a panoply of carbohydrate-active enzymes and secondary metabolites.</title>
        <authorList>
            <person name="Sorensen T."/>
            <person name="Petersen C."/>
            <person name="Muurmann A.T."/>
            <person name="Christiansen J.V."/>
            <person name="Brundto M.L."/>
            <person name="Overgaard C.K."/>
            <person name="Boysen A.T."/>
            <person name="Wollenberg R.D."/>
            <person name="Larsen T.O."/>
            <person name="Sorensen J.L."/>
            <person name="Nielsen K.L."/>
            <person name="Sondergaard T.E."/>
        </authorList>
    </citation>
    <scope>NUCLEOTIDE SEQUENCE [LARGE SCALE GENOMIC DNA]</scope>
    <source>
        <strain evidence="2 3">AAU 773</strain>
    </source>
</reference>
<feature type="compositionally biased region" description="Polar residues" evidence="1">
    <location>
        <begin position="194"/>
        <end position="221"/>
    </location>
</feature>
<dbReference type="Proteomes" id="UP001390339">
    <property type="component" value="Unassembled WGS sequence"/>
</dbReference>
<feature type="compositionally biased region" description="Basic and acidic residues" evidence="1">
    <location>
        <begin position="1"/>
        <end position="15"/>
    </location>
</feature>
<keyword evidence="3" id="KW-1185">Reference proteome</keyword>
<comment type="caution">
    <text evidence="2">The sequence shown here is derived from an EMBL/GenBank/DDBJ whole genome shotgun (WGS) entry which is preliminary data.</text>
</comment>
<feature type="compositionally biased region" description="Low complexity" evidence="1">
    <location>
        <begin position="71"/>
        <end position="80"/>
    </location>
</feature>
<organism evidence="2 3">
    <name type="scientific">Apiospora arundinis</name>
    <dbReference type="NCBI Taxonomy" id="335852"/>
    <lineage>
        <taxon>Eukaryota</taxon>
        <taxon>Fungi</taxon>
        <taxon>Dikarya</taxon>
        <taxon>Ascomycota</taxon>
        <taxon>Pezizomycotina</taxon>
        <taxon>Sordariomycetes</taxon>
        <taxon>Xylariomycetidae</taxon>
        <taxon>Amphisphaeriales</taxon>
        <taxon>Apiosporaceae</taxon>
        <taxon>Apiospora</taxon>
    </lineage>
</organism>
<name>A0ABR2J7X2_9PEZI</name>
<gene>
    <name evidence="2" type="ORF">PGQ11_004207</name>
</gene>
<evidence type="ECO:0000313" key="3">
    <source>
        <dbReference type="Proteomes" id="UP001390339"/>
    </source>
</evidence>
<evidence type="ECO:0000313" key="2">
    <source>
        <dbReference type="EMBL" id="KAK8873693.1"/>
    </source>
</evidence>
<feature type="compositionally biased region" description="Polar residues" evidence="1">
    <location>
        <begin position="168"/>
        <end position="185"/>
    </location>
</feature>
<protein>
    <submittedName>
        <fullName evidence="2">Uncharacterized protein</fullName>
    </submittedName>
</protein>
<proteinExistence type="predicted"/>
<accession>A0ABR2J7X2</accession>